<accession>A0A1Q8CWX7</accession>
<evidence type="ECO:0008006" key="7">
    <source>
        <dbReference type="Google" id="ProtNLM"/>
    </source>
</evidence>
<sequence length="272" mass="28525">MRKLTGVLSAFALAVTLSACGNEADSGDAGTNNGGGGSEQAATNLAALAKSISDSTADTNTAHMVIDVDAGGQKVTGEGDIELGSADPKMTMTMSTPDGDMEMVFVDGVLYIKTPEELEPGKPWLKIDSQGNDPMSKALAGMTDQMREQADPRATLEQFKNSGTVTSQKEEELNGEQTTHYTIKVDAKKLAAEQSDPAAKSALEQAGVKEFPVELWVNEDDLPVQVQVKMPVKDPASGATTQTSAKVTYSKWGEPVEIAAPSADQIGKMPGS</sequence>
<feature type="signal peptide" evidence="4">
    <location>
        <begin position="1"/>
        <end position="19"/>
    </location>
</feature>
<dbReference type="GO" id="GO:0030313">
    <property type="term" value="C:cell envelope"/>
    <property type="evidence" value="ECO:0007669"/>
    <property type="project" value="UniProtKB-SubCell"/>
</dbReference>
<dbReference type="SUPFAM" id="SSF89392">
    <property type="entry name" value="Prokaryotic lipoproteins and lipoprotein localization factors"/>
    <property type="match status" value="1"/>
</dbReference>
<proteinExistence type="inferred from homology"/>
<keyword evidence="6" id="KW-1185">Reference proteome</keyword>
<name>A0A1Q8CWX7_9PSEU</name>
<reference evidence="5 6" key="1">
    <citation type="submission" date="2016-12" db="EMBL/GenBank/DDBJ databases">
        <title>The draft genome sequence of Actinophytocola sp. 11-183.</title>
        <authorList>
            <person name="Wang W."/>
            <person name="Yuan L."/>
        </authorList>
    </citation>
    <scope>NUCLEOTIDE SEQUENCE [LARGE SCALE GENOMIC DNA]</scope>
    <source>
        <strain evidence="5 6">11-183</strain>
    </source>
</reference>
<gene>
    <name evidence="5" type="ORF">BU204_03075</name>
</gene>
<dbReference type="Gene3D" id="2.50.20.20">
    <property type="match status" value="1"/>
</dbReference>
<dbReference type="OrthoDB" id="3427828at2"/>
<evidence type="ECO:0000313" key="5">
    <source>
        <dbReference type="EMBL" id="OLF18860.1"/>
    </source>
</evidence>
<evidence type="ECO:0000256" key="2">
    <source>
        <dbReference type="ARBA" id="ARBA00009194"/>
    </source>
</evidence>
<evidence type="ECO:0000256" key="4">
    <source>
        <dbReference type="SAM" id="SignalP"/>
    </source>
</evidence>
<evidence type="ECO:0000256" key="3">
    <source>
        <dbReference type="ARBA" id="ARBA00022475"/>
    </source>
</evidence>
<keyword evidence="4" id="KW-0732">Signal</keyword>
<feature type="chain" id="PRO_5038840236" description="LppX_LprAFG lipoprotein" evidence="4">
    <location>
        <begin position="20"/>
        <end position="272"/>
    </location>
</feature>
<dbReference type="InterPro" id="IPR009830">
    <property type="entry name" value="LppX/LprAFG"/>
</dbReference>
<dbReference type="STRING" id="1912961.BU204_03075"/>
<dbReference type="Proteomes" id="UP000185596">
    <property type="component" value="Unassembled WGS sequence"/>
</dbReference>
<evidence type="ECO:0000256" key="1">
    <source>
        <dbReference type="ARBA" id="ARBA00004196"/>
    </source>
</evidence>
<dbReference type="Pfam" id="PF07161">
    <property type="entry name" value="LppX_LprAFG"/>
    <property type="match status" value="1"/>
</dbReference>
<evidence type="ECO:0000313" key="6">
    <source>
        <dbReference type="Proteomes" id="UP000185596"/>
    </source>
</evidence>
<comment type="caution">
    <text evidence="5">The sequence shown here is derived from an EMBL/GenBank/DDBJ whole genome shotgun (WGS) entry which is preliminary data.</text>
</comment>
<dbReference type="AlphaFoldDB" id="A0A1Q8CWX7"/>
<comment type="subcellular location">
    <subcellularLocation>
        <location evidence="1">Cell envelope</location>
    </subcellularLocation>
</comment>
<organism evidence="5 6">
    <name type="scientific">Actinophytocola xanthii</name>
    <dbReference type="NCBI Taxonomy" id="1912961"/>
    <lineage>
        <taxon>Bacteria</taxon>
        <taxon>Bacillati</taxon>
        <taxon>Actinomycetota</taxon>
        <taxon>Actinomycetes</taxon>
        <taxon>Pseudonocardiales</taxon>
        <taxon>Pseudonocardiaceae</taxon>
    </lineage>
</organism>
<keyword evidence="3" id="KW-0472">Membrane</keyword>
<protein>
    <recommendedName>
        <fullName evidence="7">LppX_LprAFG lipoprotein</fullName>
    </recommendedName>
</protein>
<dbReference type="PROSITE" id="PS51257">
    <property type="entry name" value="PROKAR_LIPOPROTEIN"/>
    <property type="match status" value="1"/>
</dbReference>
<keyword evidence="3" id="KW-1003">Cell membrane</keyword>
<dbReference type="RefSeq" id="WP_075123985.1">
    <property type="nucleotide sequence ID" value="NZ_MSIE01000004.1"/>
</dbReference>
<dbReference type="EMBL" id="MSIE01000004">
    <property type="protein sequence ID" value="OLF18860.1"/>
    <property type="molecule type" value="Genomic_DNA"/>
</dbReference>
<dbReference type="InterPro" id="IPR029046">
    <property type="entry name" value="LolA/LolB/LppX"/>
</dbReference>
<comment type="similarity">
    <text evidence="2">Belongs to the LppX/LprAFG lipoprotein family.</text>
</comment>